<gene>
    <name evidence="1" type="ORF">SNAT2548_LOCUS34415</name>
</gene>
<comment type="caution">
    <text evidence="1">The sequence shown here is derived from an EMBL/GenBank/DDBJ whole genome shotgun (WGS) entry which is preliminary data.</text>
</comment>
<proteinExistence type="predicted"/>
<organism evidence="1 2">
    <name type="scientific">Symbiodinium natans</name>
    <dbReference type="NCBI Taxonomy" id="878477"/>
    <lineage>
        <taxon>Eukaryota</taxon>
        <taxon>Sar</taxon>
        <taxon>Alveolata</taxon>
        <taxon>Dinophyceae</taxon>
        <taxon>Suessiales</taxon>
        <taxon>Symbiodiniaceae</taxon>
        <taxon>Symbiodinium</taxon>
    </lineage>
</organism>
<dbReference type="Proteomes" id="UP000604046">
    <property type="component" value="Unassembled WGS sequence"/>
</dbReference>
<evidence type="ECO:0000313" key="2">
    <source>
        <dbReference type="Proteomes" id="UP000604046"/>
    </source>
</evidence>
<accession>A0A812V8T0</accession>
<keyword evidence="2" id="KW-1185">Reference proteome</keyword>
<protein>
    <submittedName>
        <fullName evidence="1">Uncharacterized protein</fullName>
    </submittedName>
</protein>
<dbReference type="EMBL" id="CAJNDS010002808">
    <property type="protein sequence ID" value="CAE7605159.1"/>
    <property type="molecule type" value="Genomic_DNA"/>
</dbReference>
<sequence length="689" mass="72725">MCSSEVVVNNLGGHGPDTSQPRELRFRGVGQTSQGQVDAVLRVPSGGVYWPKRPALNGLVGDHGAASVNVAQGHEADLDLLFVRSAHDAQAGGTGEVVKLRRLFVSVFDSEDPIPSIVSSGEIFMRGFEAAKWPNGTSTPIGTLVHPNQAWSLPSGPAPLLEFRDVHTVSIRLRALESPGNSMGGLWAGRNFFIAVRSPDLQEVASHERKGPIAVLPSPHLPKGHFQRSQAKVDAVAPKHYGDSLLLTAQNVVYNNLGGAGPHTDEPPVLRFDHAGYFNGRPLDVVLRARGPYHPKKPEFNGQLGNDFGAAVNVALGTSLDLEISLEQHLQGEQKASIQVPQLFLSVCDAEEPDAHLTASGEVAASHIQGAFLPNGTVLHGPTGEIAYSMPPGPAPIFEFRNASSIQVTLRAAAEPGSAVGGAWAGRTFLLALRSPSILQEQKLGVQQELPGRIPAGAPRSPTPGTPADWEDVKVFLPSPLGTKLVLNQYNVAFNNLGGKGPGHSDEPPVIRFSNIGAHQGRGLDLVVRALGSYEPSLVGLNAQLGHRGVAAVNVKLETSVKLQLEIVASEAASPEPISLKRLYLSVCDTEDPIESLSADGEVQTSGFQAVKLASGHWASASSLDLARETAWAASHGPAPVFAFWNTGTLVLTLRALRSGGGALGGAVAGRTFFISLWSPDVEKAMASF</sequence>
<dbReference type="AlphaFoldDB" id="A0A812V8T0"/>
<reference evidence="1" key="1">
    <citation type="submission" date="2021-02" db="EMBL/GenBank/DDBJ databases">
        <authorList>
            <person name="Dougan E. K."/>
            <person name="Rhodes N."/>
            <person name="Thang M."/>
            <person name="Chan C."/>
        </authorList>
    </citation>
    <scope>NUCLEOTIDE SEQUENCE</scope>
</reference>
<evidence type="ECO:0000313" key="1">
    <source>
        <dbReference type="EMBL" id="CAE7605159.1"/>
    </source>
</evidence>
<dbReference type="OrthoDB" id="10633972at2759"/>
<name>A0A812V8T0_9DINO</name>